<keyword evidence="3" id="KW-1185">Reference proteome</keyword>
<dbReference type="Proteomes" id="UP000326565">
    <property type="component" value="Unassembled WGS sequence"/>
</dbReference>
<reference evidence="2 3" key="1">
    <citation type="submission" date="2019-04" db="EMBL/GenBank/DDBJ databases">
        <title>Friends and foes A comparative genomics study of 23 Aspergillus species from section Flavi.</title>
        <authorList>
            <consortium name="DOE Joint Genome Institute"/>
            <person name="Kjaerbolling I."/>
            <person name="Vesth T."/>
            <person name="Frisvad J.C."/>
            <person name="Nybo J.L."/>
            <person name="Theobald S."/>
            <person name="Kildgaard S."/>
            <person name="Isbrandt T."/>
            <person name="Kuo A."/>
            <person name="Sato A."/>
            <person name="Lyhne E.K."/>
            <person name="Kogle M.E."/>
            <person name="Wiebenga A."/>
            <person name="Kun R.S."/>
            <person name="Lubbers R.J."/>
            <person name="Makela M.R."/>
            <person name="Barry K."/>
            <person name="Chovatia M."/>
            <person name="Clum A."/>
            <person name="Daum C."/>
            <person name="Haridas S."/>
            <person name="He G."/>
            <person name="LaButti K."/>
            <person name="Lipzen A."/>
            <person name="Mondo S."/>
            <person name="Riley R."/>
            <person name="Salamov A."/>
            <person name="Simmons B.A."/>
            <person name="Magnuson J.K."/>
            <person name="Henrissat B."/>
            <person name="Mortensen U.H."/>
            <person name="Larsen T.O."/>
            <person name="Devries R.P."/>
            <person name="Grigoriev I.V."/>
            <person name="Machida M."/>
            <person name="Baker S.E."/>
            <person name="Andersen M.R."/>
        </authorList>
    </citation>
    <scope>NUCLEOTIDE SEQUENCE [LARGE SCALE GENOMIC DNA]</scope>
    <source>
        <strain evidence="2 3">CBS 151.66</strain>
    </source>
</reference>
<accession>A0A5N5X1M3</accession>
<evidence type="ECO:0000313" key="2">
    <source>
        <dbReference type="EMBL" id="KAB8074686.1"/>
    </source>
</evidence>
<feature type="chain" id="PRO_5024915029" evidence="1">
    <location>
        <begin position="21"/>
        <end position="140"/>
    </location>
</feature>
<keyword evidence="1" id="KW-0732">Signal</keyword>
<organism evidence="2 3">
    <name type="scientific">Aspergillus leporis</name>
    <dbReference type="NCBI Taxonomy" id="41062"/>
    <lineage>
        <taxon>Eukaryota</taxon>
        <taxon>Fungi</taxon>
        <taxon>Dikarya</taxon>
        <taxon>Ascomycota</taxon>
        <taxon>Pezizomycotina</taxon>
        <taxon>Eurotiomycetes</taxon>
        <taxon>Eurotiomycetidae</taxon>
        <taxon>Eurotiales</taxon>
        <taxon>Aspergillaceae</taxon>
        <taxon>Aspergillus</taxon>
        <taxon>Aspergillus subgen. Circumdati</taxon>
    </lineage>
</organism>
<feature type="signal peptide" evidence="1">
    <location>
        <begin position="1"/>
        <end position="20"/>
    </location>
</feature>
<name>A0A5N5X1M3_9EURO</name>
<gene>
    <name evidence="2" type="ORF">BDV29DRAFT_173366</name>
</gene>
<sequence length="140" mass="15676">MTIGKLCLFFLSLFSPFISSHSVQVLNRSTVTVDVARWTGKLNPSATFHPDNGGGLGGINIYQTDDQQQQQQQHQHHADICTRSITNRLGLYVQQAVSYTSWSDSSLPSVTYTAYVTDVWIWGCRTYMTVYPSALIPPPF</sequence>
<protein>
    <submittedName>
        <fullName evidence="2">Uncharacterized protein</fullName>
    </submittedName>
</protein>
<dbReference type="EMBL" id="ML732206">
    <property type="protein sequence ID" value="KAB8074686.1"/>
    <property type="molecule type" value="Genomic_DNA"/>
</dbReference>
<evidence type="ECO:0000313" key="3">
    <source>
        <dbReference type="Proteomes" id="UP000326565"/>
    </source>
</evidence>
<proteinExistence type="predicted"/>
<dbReference type="AlphaFoldDB" id="A0A5N5X1M3"/>
<evidence type="ECO:0000256" key="1">
    <source>
        <dbReference type="SAM" id="SignalP"/>
    </source>
</evidence>